<dbReference type="PROSITE" id="PS50932">
    <property type="entry name" value="HTH_LACI_2"/>
    <property type="match status" value="1"/>
</dbReference>
<dbReference type="InterPro" id="IPR000843">
    <property type="entry name" value="HTH_LacI"/>
</dbReference>
<dbReference type="CDD" id="cd01392">
    <property type="entry name" value="HTH_LacI"/>
    <property type="match status" value="1"/>
</dbReference>
<name>A0A086Z2K3_9BIFI</name>
<dbReference type="PANTHER" id="PTHR30146">
    <property type="entry name" value="LACI-RELATED TRANSCRIPTIONAL REPRESSOR"/>
    <property type="match status" value="1"/>
</dbReference>
<feature type="compositionally biased region" description="Basic and acidic residues" evidence="4">
    <location>
        <begin position="58"/>
        <end position="69"/>
    </location>
</feature>
<dbReference type="PANTHER" id="PTHR30146:SF109">
    <property type="entry name" value="HTH-TYPE TRANSCRIPTIONAL REGULATOR GALS"/>
    <property type="match status" value="1"/>
</dbReference>
<proteinExistence type="predicted"/>
<keyword evidence="7" id="KW-1185">Reference proteome</keyword>
<evidence type="ECO:0000259" key="5">
    <source>
        <dbReference type="PROSITE" id="PS50932"/>
    </source>
</evidence>
<dbReference type="Proteomes" id="UP000029015">
    <property type="component" value="Unassembled WGS sequence"/>
</dbReference>
<reference evidence="6 7" key="1">
    <citation type="submission" date="2014-03" db="EMBL/GenBank/DDBJ databases">
        <title>Genomics of Bifidobacteria.</title>
        <authorList>
            <person name="Ventura M."/>
            <person name="Milani C."/>
            <person name="Lugli G.A."/>
        </authorList>
    </citation>
    <scope>NUCLEOTIDE SEQUENCE [LARGE SCALE GENOMIC DNA]</scope>
    <source>
        <strain evidence="6 7">DSM 22766</strain>
    </source>
</reference>
<dbReference type="Pfam" id="PF00356">
    <property type="entry name" value="LacI"/>
    <property type="match status" value="1"/>
</dbReference>
<evidence type="ECO:0000313" key="7">
    <source>
        <dbReference type="Proteomes" id="UP000029015"/>
    </source>
</evidence>
<dbReference type="SUPFAM" id="SSF47413">
    <property type="entry name" value="lambda repressor-like DNA-binding domains"/>
    <property type="match status" value="1"/>
</dbReference>
<dbReference type="CDD" id="cd06267">
    <property type="entry name" value="PBP1_LacI_sugar_binding-like"/>
    <property type="match status" value="1"/>
</dbReference>
<dbReference type="eggNOG" id="COG1609">
    <property type="taxonomic scope" value="Bacteria"/>
</dbReference>
<evidence type="ECO:0000256" key="3">
    <source>
        <dbReference type="ARBA" id="ARBA00023163"/>
    </source>
</evidence>
<feature type="domain" description="HTH lacI-type" evidence="5">
    <location>
        <begin position="20"/>
        <end position="74"/>
    </location>
</feature>
<dbReference type="InterPro" id="IPR046335">
    <property type="entry name" value="LacI/GalR-like_sensor"/>
</dbReference>
<feature type="region of interest" description="Disordered" evidence="4">
    <location>
        <begin position="58"/>
        <end position="84"/>
    </location>
</feature>
<dbReference type="GO" id="GO:0003700">
    <property type="term" value="F:DNA-binding transcription factor activity"/>
    <property type="evidence" value="ECO:0007669"/>
    <property type="project" value="TreeGrafter"/>
</dbReference>
<organism evidence="6 7">
    <name type="scientific">Bifidobacterium actinocoloniiforme DSM 22766</name>
    <dbReference type="NCBI Taxonomy" id="1437605"/>
    <lineage>
        <taxon>Bacteria</taxon>
        <taxon>Bacillati</taxon>
        <taxon>Actinomycetota</taxon>
        <taxon>Actinomycetes</taxon>
        <taxon>Bifidobacteriales</taxon>
        <taxon>Bifidobacteriaceae</taxon>
        <taxon>Bifidobacterium</taxon>
    </lineage>
</organism>
<keyword evidence="2" id="KW-0238">DNA-binding</keyword>
<sequence length="385" mass="41102">MTDGSGHQAAGGTAKATVRVRLADVAAEAGVAISTVSRVFSKPTRVNFQTAERVRQVADRLGYRPRPDRTATAGNPSDTENDRGRGIIAFLTQDTADGISSQILKGAQREAIASGCAVSVIETGPSAPRSESLLRLLMDRTDGIIIANNELTAESIHRTARRLPTVVVNRPVEGVPSIVPDPTMGVTRALLALKRFHHRSIVYVSGIDGLWADHSRWACLETIGRSLGFKTHRIGPVKANVEGGVQAAAAVEDRLPDAIIAYNDLIAAGLALRLQADGLRIPGDLSVIGFDNTLIAPVVSPSITTIRIPRAQIGQAAVDTLLGRQVRHAPSSRDNQLKMWLTAHGLSPQEASPELIPVDTSLIMRRSTGERGAQRHLISSLLEVV</sequence>
<comment type="caution">
    <text evidence="6">The sequence shown here is derived from an EMBL/GenBank/DDBJ whole genome shotgun (WGS) entry which is preliminary data.</text>
</comment>
<accession>A0A086Z2K3</accession>
<dbReference type="EMBL" id="JGYK01000001">
    <property type="protein sequence ID" value="KFI40753.1"/>
    <property type="molecule type" value="Genomic_DNA"/>
</dbReference>
<dbReference type="GO" id="GO:0000976">
    <property type="term" value="F:transcription cis-regulatory region binding"/>
    <property type="evidence" value="ECO:0007669"/>
    <property type="project" value="TreeGrafter"/>
</dbReference>
<dbReference type="SUPFAM" id="SSF53822">
    <property type="entry name" value="Periplasmic binding protein-like I"/>
    <property type="match status" value="1"/>
</dbReference>
<dbReference type="Gene3D" id="3.40.50.2300">
    <property type="match status" value="2"/>
</dbReference>
<gene>
    <name evidence="6" type="ORF">BACT_1460</name>
</gene>
<dbReference type="AlphaFoldDB" id="A0A086Z2K3"/>
<dbReference type="InterPro" id="IPR028082">
    <property type="entry name" value="Peripla_BP_I"/>
</dbReference>
<dbReference type="OrthoDB" id="3258243at2"/>
<evidence type="ECO:0000256" key="2">
    <source>
        <dbReference type="ARBA" id="ARBA00023125"/>
    </source>
</evidence>
<keyword evidence="1" id="KW-0805">Transcription regulation</keyword>
<evidence type="ECO:0000256" key="4">
    <source>
        <dbReference type="SAM" id="MobiDB-lite"/>
    </source>
</evidence>
<evidence type="ECO:0000313" key="6">
    <source>
        <dbReference type="EMBL" id="KFI40753.1"/>
    </source>
</evidence>
<dbReference type="SMART" id="SM00354">
    <property type="entry name" value="HTH_LACI"/>
    <property type="match status" value="1"/>
</dbReference>
<keyword evidence="3" id="KW-0804">Transcription</keyword>
<protein>
    <submittedName>
        <fullName evidence="6">Oligogalacturonide transporter</fullName>
    </submittedName>
</protein>
<dbReference type="Pfam" id="PF13377">
    <property type="entry name" value="Peripla_BP_3"/>
    <property type="match status" value="1"/>
</dbReference>
<dbReference type="RefSeq" id="WP_052122817.1">
    <property type="nucleotide sequence ID" value="NZ_CP011786.1"/>
</dbReference>
<dbReference type="InterPro" id="IPR010982">
    <property type="entry name" value="Lambda_DNA-bd_dom_sf"/>
</dbReference>
<evidence type="ECO:0000256" key="1">
    <source>
        <dbReference type="ARBA" id="ARBA00023015"/>
    </source>
</evidence>
<dbReference type="Gene3D" id="1.10.260.40">
    <property type="entry name" value="lambda repressor-like DNA-binding domains"/>
    <property type="match status" value="1"/>
</dbReference>